<feature type="transmembrane region" description="Helical" evidence="23">
    <location>
        <begin position="411"/>
        <end position="428"/>
    </location>
</feature>
<keyword evidence="16" id="KW-0325">Glycoprotein</keyword>
<feature type="compositionally biased region" description="Basic and acidic residues" evidence="22">
    <location>
        <begin position="784"/>
        <end position="823"/>
    </location>
</feature>
<dbReference type="Ensembl" id="ENSGGOT00000051317.1">
    <property type="protein sequence ID" value="ENSGGOP00000050745.1"/>
    <property type="gene ID" value="ENSGGOG00000004807.3"/>
</dbReference>
<dbReference type="PRINTS" id="PR00167">
    <property type="entry name" value="CACHANNEL"/>
</dbReference>
<feature type="transmembrane region" description="Helical" evidence="23">
    <location>
        <begin position="1299"/>
        <end position="1322"/>
    </location>
</feature>
<evidence type="ECO:0000256" key="19">
    <source>
        <dbReference type="ARBA" id="ARBA00049617"/>
    </source>
</evidence>
<feature type="transmembrane region" description="Helical" evidence="23">
    <location>
        <begin position="983"/>
        <end position="1003"/>
    </location>
</feature>
<evidence type="ECO:0000256" key="4">
    <source>
        <dbReference type="ARBA" id="ARBA00022553"/>
    </source>
</evidence>
<feature type="transmembrane region" description="Helical" evidence="23">
    <location>
        <begin position="38"/>
        <end position="57"/>
    </location>
</feature>
<dbReference type="InterPro" id="IPR002077">
    <property type="entry name" value="VDCCAlpha1"/>
</dbReference>
<dbReference type="Gene3D" id="6.10.250.2500">
    <property type="match status" value="1"/>
</dbReference>
<evidence type="ECO:0000256" key="18">
    <source>
        <dbReference type="ARBA" id="ARBA00036634"/>
    </source>
</evidence>
<proteinExistence type="inferred from homology"/>
<keyword evidence="26" id="KW-1185">Reference proteome</keyword>
<evidence type="ECO:0000256" key="20">
    <source>
        <dbReference type="PIRSR" id="PIRSR602077-1"/>
    </source>
</evidence>
<keyword evidence="8 20" id="KW-0479">Metal-binding</keyword>
<dbReference type="GO" id="GO:0005245">
    <property type="term" value="F:voltage-gated calcium channel activity"/>
    <property type="evidence" value="ECO:0007669"/>
    <property type="project" value="InterPro"/>
</dbReference>
<dbReference type="EMBL" id="CABD030067542">
    <property type="status" value="NOT_ANNOTATED_CDS"/>
    <property type="molecule type" value="Genomic_DNA"/>
</dbReference>
<keyword evidence="4" id="KW-0597">Phosphoprotein</keyword>
<feature type="compositionally biased region" description="Low complexity" evidence="22">
    <location>
        <begin position="1870"/>
        <end position="1879"/>
    </location>
</feature>
<feature type="domain" description="Voltage-dependent calcium channel alpha-1 subunit IQ" evidence="24">
    <location>
        <begin position="1638"/>
        <end position="1672"/>
    </location>
</feature>
<dbReference type="PRINTS" id="PR01631">
    <property type="entry name" value="NVDCCALPHA1"/>
</dbReference>
<feature type="compositionally biased region" description="Basic residues" evidence="22">
    <location>
        <begin position="771"/>
        <end position="780"/>
    </location>
</feature>
<dbReference type="SMART" id="SM01062">
    <property type="entry name" value="Ca_chan_IQ"/>
    <property type="match status" value="1"/>
</dbReference>
<reference evidence="25" key="4">
    <citation type="submission" date="2025-09" db="UniProtKB">
        <authorList>
            <consortium name="Ensembl"/>
        </authorList>
    </citation>
    <scope>IDENTIFICATION</scope>
</reference>
<dbReference type="Gene3D" id="1.20.120.350">
    <property type="entry name" value="Voltage-gated potassium channels. Chain C"/>
    <property type="match status" value="4"/>
</dbReference>
<dbReference type="Bgee" id="ENSGGOG00000004807">
    <property type="expression patterns" value="Expressed in prefrontal cortex and 2 other cell types or tissues"/>
</dbReference>
<comment type="similarity">
    <text evidence="2">Belongs to the calcium channel alpha-1 subunit (TC 1.A.1.11) family. CACNA1B subfamily.</text>
</comment>
<dbReference type="InterPro" id="IPR005447">
    <property type="entry name" value="VDCC_N_a1su"/>
</dbReference>
<evidence type="ECO:0000256" key="7">
    <source>
        <dbReference type="ARBA" id="ARBA00022692"/>
    </source>
</evidence>
<feature type="compositionally biased region" description="Basic and acidic residues" evidence="22">
    <location>
        <begin position="716"/>
        <end position="726"/>
    </location>
</feature>
<feature type="transmembrane region" description="Helical" evidence="23">
    <location>
        <begin position="1188"/>
        <end position="1213"/>
    </location>
</feature>
<keyword evidence="5 21" id="KW-0109">Calcium transport</keyword>
<dbReference type="FunFam" id="1.20.120.350:FF:000011">
    <property type="entry name" value="Voltage-dependent N-type calcium channel subunit alpha"/>
    <property type="match status" value="1"/>
</dbReference>
<evidence type="ECO:0000256" key="14">
    <source>
        <dbReference type="ARBA" id="ARBA00023136"/>
    </source>
</evidence>
<dbReference type="FunFam" id="1.20.120.350:FF:000015">
    <property type="entry name" value="Voltage-dependent N-type calcium channel subunit alpha"/>
    <property type="match status" value="1"/>
</dbReference>
<evidence type="ECO:0000313" key="26">
    <source>
        <dbReference type="Proteomes" id="UP000001519"/>
    </source>
</evidence>
<evidence type="ECO:0000256" key="12">
    <source>
        <dbReference type="ARBA" id="ARBA00022989"/>
    </source>
</evidence>
<feature type="compositionally biased region" description="Basic and acidic residues" evidence="22">
    <location>
        <begin position="1738"/>
        <end position="1752"/>
    </location>
</feature>
<feature type="transmembrane region" description="Helical" evidence="23">
    <location>
        <begin position="1076"/>
        <end position="1098"/>
    </location>
</feature>
<keyword evidence="3" id="KW-0813">Transport</keyword>
<dbReference type="GeneTree" id="ENSGT00940000155275"/>
<dbReference type="FunFam" id="1.10.287.70:FF:000023">
    <property type="entry name" value="Voltage-dependent R-type calcium channel subunit alpha"/>
    <property type="match status" value="1"/>
</dbReference>
<dbReference type="SUPFAM" id="SSF81324">
    <property type="entry name" value="Voltage-gated potassium channels"/>
    <property type="match status" value="4"/>
</dbReference>
<dbReference type="InterPro" id="IPR005821">
    <property type="entry name" value="Ion_trans_dom"/>
</dbReference>
<evidence type="ECO:0000256" key="16">
    <source>
        <dbReference type="ARBA" id="ARBA00023180"/>
    </source>
</evidence>
<evidence type="ECO:0000256" key="13">
    <source>
        <dbReference type="ARBA" id="ARBA00023065"/>
    </source>
</evidence>
<evidence type="ECO:0000256" key="1">
    <source>
        <dbReference type="ARBA" id="ARBA00004141"/>
    </source>
</evidence>
<organism evidence="25 26">
    <name type="scientific">Gorilla gorilla gorilla</name>
    <name type="common">Western lowland gorilla</name>
    <dbReference type="NCBI Taxonomy" id="9595"/>
    <lineage>
        <taxon>Eukaryota</taxon>
        <taxon>Metazoa</taxon>
        <taxon>Chordata</taxon>
        <taxon>Craniata</taxon>
        <taxon>Vertebrata</taxon>
        <taxon>Euteleostomi</taxon>
        <taxon>Mammalia</taxon>
        <taxon>Eutheria</taxon>
        <taxon>Euarchontoglires</taxon>
        <taxon>Primates</taxon>
        <taxon>Haplorrhini</taxon>
        <taxon>Catarrhini</taxon>
        <taxon>Hominidae</taxon>
        <taxon>Gorilla</taxon>
    </lineage>
</organism>
<feature type="region of interest" description="Disordered" evidence="22">
    <location>
        <begin position="676"/>
        <end position="832"/>
    </location>
</feature>
<feature type="compositionally biased region" description="Low complexity" evidence="22">
    <location>
        <begin position="1934"/>
        <end position="1944"/>
    </location>
</feature>
<evidence type="ECO:0000256" key="11">
    <source>
        <dbReference type="ARBA" id="ARBA00022882"/>
    </source>
</evidence>
<dbReference type="InterPro" id="IPR027359">
    <property type="entry name" value="Volt_channel_dom_sf"/>
</dbReference>
<dbReference type="PANTHER" id="PTHR45628">
    <property type="entry name" value="VOLTAGE-DEPENDENT CALCIUM CHANNEL TYPE A SUBUNIT ALPHA-1"/>
    <property type="match status" value="1"/>
</dbReference>
<dbReference type="EMBL" id="CABD030067541">
    <property type="status" value="NOT_ANNOTATED_CDS"/>
    <property type="molecule type" value="Genomic_DNA"/>
</dbReference>
<evidence type="ECO:0000256" key="22">
    <source>
        <dbReference type="SAM" id="MobiDB-lite"/>
    </source>
</evidence>
<dbReference type="EMBL" id="CABD030067538">
    <property type="status" value="NOT_ANNOTATED_CDS"/>
    <property type="molecule type" value="Genomic_DNA"/>
</dbReference>
<sequence length="2028" mass="228323">MILATIIANCIVLALEQHLPDGDKTPMSERLDDTEPYFIGIFCFEAGIKIIALGFVFHKGSYLRNGWNVMDFVVVLTGILATAGTDFDLRTLRAVRVLRPLKLVSGIPSLQVVLKSIMKAMVPLLQIGLLLFFAILMFAIIGLEFYMGKFHKACFPNSTDAEPVGDFPCGKEAPARLCEGDTECREYWPGPNFGITNFDNILFAILTVFQCITMEGWTDILYNTNDAAGNTWNWLYFIPLIIIGSFFMLNLVLGVLSGEFAKERERVENRRAFLKLRRQQQIERELNGYLEWIFKAEEVMLAEEDRNAEEKSPLDVLKRAATKKSRNDLIHAEEGEDRFADLCAVGSPFARASLKSGKTESSSYFRRKEKMFRFFIRRMVKAQSFYWVVLCVVALNTLCVAMVHYNQPRRLTTALYFAEFVFLGLFLTEMSLKMYGLGPRSYFRSSFNCFDFGVIVGSVFEVVWAAIKPGSSFGISVLRALRLLRIFKVTKYWSSLRNLVVSLLNSMKSIISLLFLLFLFIVVFALLGMQLFGGQFNFQDETPTTNFDTFPAAILTVFQILTGEDWNAVMYHGIESQGGVSKGMFSSFYFIVLTLFGNYTLLNVFLAIAVDNLANAQELTKDEEEMEEAANQKLALQKAKEVAEVSPMSAANISIAAGAFTLRVLWDTVGGGGAEFGSLGRSPPDPRPPRGVGAPARSERGRGPGPEGGRRHHRRGSPEEAAEREPRRHRAHRHQDPSKECAGAKGERRARHRGGPRAGPREAESGEEPARRHRARHKAQPAHEAVEKEATEKEATEKEAEIVEADKEKELRNHQPREPHCDLETSGTVTVGPMHTLPSTCLQKVEEQPEDADNQRNVTRMGSQTPDPNTIVHIPVMLTGPPGEATVVPSGNVDLESQAEGKKEVEADDVMRSGPRPIVPYSSMFCLSPTNLLRRFCHYIVTMRYFEMVILVVIALSSIALAAEDPVHTDSPRNNALKYLDYIFTGVFTFEMVIKMIDLGLLLHPGAYFRDLWNILDFIVVSGALVAFAFSGSKGKDINTIKSLRVLRVLRPLKTIKRLPKLKAVFDCVVNSLKNVLNILIVYMLFMFIFAVIAVQLFKGKFFYCTDESKELERDCRGQYLDYEKEEVEAQPRQWKKYDFHYDNVLWALLTLFTVSTGEGWPMVLKHSVDATYEEQGPSPGYRMELSIFYVVYFVVFPFFFVNIFVALIIITFQEQGDKVMSECSLEKNERACIDFAISAKPLTRYMPQNRQSFQYKTWTFVVSPPFEYFIMAMIALNTVVLMMKFYDAPYEYELMLKCLNIVFTSMFSMECVLKIIAFGVLNYFRDAWNVFDFVTVLGSITDILVTEIANNFINLSFLRLFRAARLIKLLRQGYTIRILLWTFVQSFKALPYVCLLIAMLFFIYAIIGMQVFGNIALDDDTSINRHNNFRTFLQALMLLFRSATGEAWHEIMLSCLSNQACDEQANATECGSDFAYFYFVSFIFLCSFLMLNLFVAVIMDNFEYLTRDSSILGPHHLDEFIRVWAEYDPAACCRIHYKDMYSLLRCIAPPVGLGKNCPRRLAYKRLVRMNMPISNEDMTVHFTSTLMALIRTALEIKLAPAGTKQHQCDAELRKEISVVWANLPQKTLDLLVPPHKPDEMTVGKVYAALMIFDFYKQNKTTRDQMQQAPGGLSQMGPVSLFHPLKATLEQTQPAVLRGARVFLRQKSSTSLSNGGAIQNQESGIKESVSWGTQRTQDAPHEARPPLERGHSTEIPVGRSGALAVDVQMQSITRRGPDGEPQPGLESQGRAASMPRLAAETQPVTDASPMKRSISTLAQRPRGTHLCSTTPDRPPPSQASHHHHHRCHRRRDRKQRSLEKGPSLSADMDGAPSSAAGPGLAPGEGPTGCRRERERRQERGRSQERRQPSSSSSEKQRFYSCDRFGGREPPKPKPSLSSHPTSPTAGQEPGPHPQAGSAVGFPNTTPCCRETPSASPWPLALELALTLTWGSVWTVRPLSMPCLRTRSLSRRLWPPTRAAPPGLPTCPP</sequence>
<evidence type="ECO:0000256" key="3">
    <source>
        <dbReference type="ARBA" id="ARBA00022448"/>
    </source>
</evidence>
<dbReference type="Pfam" id="PF08763">
    <property type="entry name" value="Ca_chan_IQ"/>
    <property type="match status" value="1"/>
</dbReference>
<feature type="transmembrane region" description="Helical" evidence="23">
    <location>
        <begin position="1269"/>
        <end position="1287"/>
    </location>
</feature>
<feature type="transmembrane region" description="Helical" evidence="23">
    <location>
        <begin position="69"/>
        <end position="87"/>
    </location>
</feature>
<comment type="catalytic activity">
    <reaction evidence="18">
        <text>Ca(2+)(in) = Ca(2+)(out)</text>
        <dbReference type="Rhea" id="RHEA:29671"/>
        <dbReference type="ChEBI" id="CHEBI:29108"/>
    </reaction>
</comment>
<reference evidence="25 26" key="2">
    <citation type="journal article" date="2012" name="Nature">
        <title>Insights into hominid evolution from the gorilla genome sequence.</title>
        <authorList>
            <person name="Scally A."/>
            <person name="Dutheil J.Y."/>
            <person name="Hillier L.W."/>
            <person name="Jordan G.E."/>
            <person name="Goodhead I."/>
            <person name="Herrero J."/>
            <person name="Hobolth A."/>
            <person name="Lappalainen T."/>
            <person name="Mailund T."/>
            <person name="Marques-Bonet T."/>
            <person name="McCarthy S."/>
            <person name="Montgomery S.H."/>
            <person name="Schwalie P.C."/>
            <person name="Tang Y.A."/>
            <person name="Ward M.C."/>
            <person name="Xue Y."/>
            <person name="Yngvadottir B."/>
            <person name="Alkan C."/>
            <person name="Andersen L.N."/>
            <person name="Ayub Q."/>
            <person name="Ball E.V."/>
            <person name="Beal K."/>
            <person name="Bradley B.J."/>
            <person name="Chen Y."/>
            <person name="Clee C.M."/>
            <person name="Fitzgerald S."/>
            <person name="Graves T.A."/>
            <person name="Gu Y."/>
            <person name="Heath P."/>
            <person name="Heger A."/>
            <person name="Karakoc E."/>
            <person name="Kolb-Kokocinski A."/>
            <person name="Laird G.K."/>
            <person name="Lunter G."/>
            <person name="Meader S."/>
            <person name="Mort M."/>
            <person name="Mullikin J.C."/>
            <person name="Munch K."/>
            <person name="O'Connor T.D."/>
            <person name="Phillips A.D."/>
            <person name="Prado-Martinez J."/>
            <person name="Rogers A.S."/>
            <person name="Sajjadian S."/>
            <person name="Schmidt D."/>
            <person name="Shaw K."/>
            <person name="Simpson J.T."/>
            <person name="Stenson P.D."/>
            <person name="Turner D.J."/>
            <person name="Vigilant L."/>
            <person name="Vilella A.J."/>
            <person name="Whitener W."/>
            <person name="Zhu B."/>
            <person name="Cooper D.N."/>
            <person name="de Jong P."/>
            <person name="Dermitzakis E.T."/>
            <person name="Eichler E.E."/>
            <person name="Flicek P."/>
            <person name="Goldman N."/>
            <person name="Mundy N.I."/>
            <person name="Ning Z."/>
            <person name="Odom D.T."/>
            <person name="Ponting C.P."/>
            <person name="Quail M.A."/>
            <person name="Ryder O.A."/>
            <person name="Searle S.M."/>
            <person name="Warren W.C."/>
            <person name="Wilson R.K."/>
            <person name="Schierup M.H."/>
            <person name="Rogers J."/>
            <person name="Tyler-Smith C."/>
            <person name="Durbin R."/>
        </authorList>
    </citation>
    <scope>NUCLEOTIDE SEQUENCE [LARGE SCALE GENOMIC DNA]</scope>
</reference>
<keyword evidence="13" id="KW-0406">Ion transport</keyword>
<evidence type="ECO:0000256" key="17">
    <source>
        <dbReference type="ARBA" id="ARBA00023303"/>
    </source>
</evidence>
<feature type="transmembrane region" description="Helical" evidence="23">
    <location>
        <begin position="1477"/>
        <end position="1500"/>
    </location>
</feature>
<comment type="function">
    <text evidence="19">Voltage-sensitive calcium channels (VSCC) mediate the entry of calcium ions into excitable cells and are also involved in a variety of calcium-dependent processes, including muscle contraction, hormone or neurotransmitter release, gene expression, cell motility, cell division and cell death. This alpha-1B subunit gives rise to N-type calcium currents. N-type calcium channels belong to the 'high-voltage activated' (HVA) group. They are involved in pain signaling. Calcium channels containing alpha-1B subunit may play a role in directed migration of immature neurons. Mediates Ca(2+) release probability at hippocampal neuronal soma and synaptic terminals.</text>
</comment>
<dbReference type="GO" id="GO:0005891">
    <property type="term" value="C:voltage-gated calcium channel complex"/>
    <property type="evidence" value="ECO:0007669"/>
    <property type="project" value="InterPro"/>
</dbReference>
<keyword evidence="14 23" id="KW-0472">Membrane</keyword>
<dbReference type="Gene3D" id="6.10.250.2180">
    <property type="match status" value="1"/>
</dbReference>
<comment type="subcellular location">
    <subcellularLocation>
        <location evidence="1 21">Membrane</location>
        <topology evidence="1 21">Multi-pass membrane protein</topology>
    </subcellularLocation>
</comment>
<keyword evidence="6 21" id="KW-0107">Calcium channel</keyword>
<evidence type="ECO:0000256" key="15">
    <source>
        <dbReference type="ARBA" id="ARBA00023157"/>
    </source>
</evidence>
<keyword evidence="9" id="KW-0677">Repeat</keyword>
<keyword evidence="17" id="KW-0407">Ion channel</keyword>
<evidence type="ECO:0000259" key="24">
    <source>
        <dbReference type="SMART" id="SM01062"/>
    </source>
</evidence>
<feature type="binding site" evidence="20">
    <location>
        <position position="215"/>
    </location>
    <ligand>
        <name>Ca(2+)</name>
        <dbReference type="ChEBI" id="CHEBI:29108"/>
    </ligand>
</feature>
<dbReference type="InterPro" id="IPR031649">
    <property type="entry name" value="GPHH_dom"/>
</dbReference>
<keyword evidence="11 21" id="KW-0851">Voltage-gated channel</keyword>
<dbReference type="EMBL" id="CABD030067543">
    <property type="status" value="NOT_ANNOTATED_CDS"/>
    <property type="molecule type" value="Genomic_DNA"/>
</dbReference>
<feature type="transmembrane region" description="Helical" evidence="23">
    <location>
        <begin position="201"/>
        <end position="222"/>
    </location>
</feature>
<keyword evidence="10 20" id="KW-0106">Calcium</keyword>
<dbReference type="EMBL" id="CABD030067536">
    <property type="status" value="NOT_ANNOTATED_CDS"/>
    <property type="molecule type" value="Genomic_DNA"/>
</dbReference>
<evidence type="ECO:0000256" key="9">
    <source>
        <dbReference type="ARBA" id="ARBA00022737"/>
    </source>
</evidence>
<dbReference type="EMBL" id="CABD030067544">
    <property type="status" value="NOT_ANNOTATED_CDS"/>
    <property type="molecule type" value="Genomic_DNA"/>
</dbReference>
<dbReference type="Pfam" id="PF00520">
    <property type="entry name" value="Ion_trans"/>
    <property type="match status" value="4"/>
</dbReference>
<evidence type="ECO:0000256" key="5">
    <source>
        <dbReference type="ARBA" id="ARBA00022568"/>
    </source>
</evidence>
<feature type="region of interest" description="Disordered" evidence="22">
    <location>
        <begin position="1708"/>
        <end position="1760"/>
    </location>
</feature>
<accession>A0A2I2ZU11</accession>
<dbReference type="Pfam" id="PF16905">
    <property type="entry name" value="GPHH"/>
    <property type="match status" value="1"/>
</dbReference>
<dbReference type="Proteomes" id="UP000001519">
    <property type="component" value="Chromosome 9"/>
</dbReference>
<feature type="transmembrane region" description="Helical" evidence="23">
    <location>
        <begin position="234"/>
        <end position="256"/>
    </location>
</feature>
<feature type="compositionally biased region" description="Basic and acidic residues" evidence="22">
    <location>
        <begin position="759"/>
        <end position="770"/>
    </location>
</feature>
<evidence type="ECO:0000256" key="2">
    <source>
        <dbReference type="ARBA" id="ARBA00005685"/>
    </source>
</evidence>
<evidence type="ECO:0000256" key="21">
    <source>
        <dbReference type="RuleBase" id="RU003808"/>
    </source>
</evidence>
<dbReference type="EMBL" id="CABD030067537">
    <property type="status" value="NOT_ANNOTATED_CDS"/>
    <property type="molecule type" value="Genomic_DNA"/>
</dbReference>
<dbReference type="InterPro" id="IPR014873">
    <property type="entry name" value="VDCC_a1su_IQ"/>
</dbReference>
<feature type="binding site" evidence="20">
    <location>
        <position position="1159"/>
    </location>
    <ligand>
        <name>Ca(2+)</name>
        <dbReference type="ChEBI" id="CHEBI:29108"/>
    </ligand>
</feature>
<evidence type="ECO:0000256" key="10">
    <source>
        <dbReference type="ARBA" id="ARBA00022837"/>
    </source>
</evidence>
<feature type="compositionally biased region" description="Basic and acidic residues" evidence="22">
    <location>
        <begin position="1889"/>
        <end position="1907"/>
    </location>
</feature>
<reference evidence="25" key="3">
    <citation type="submission" date="2025-08" db="UniProtKB">
        <authorList>
            <consortium name="Ensembl"/>
        </authorList>
    </citation>
    <scope>IDENTIFICATION</scope>
</reference>
<feature type="transmembrane region" description="Helical" evidence="23">
    <location>
        <begin position="510"/>
        <end position="532"/>
    </location>
</feature>
<feature type="binding site" evidence="20">
    <location>
        <position position="564"/>
    </location>
    <ligand>
        <name>Ca(2+)</name>
        <dbReference type="ChEBI" id="CHEBI:29108"/>
    </ligand>
</feature>
<feature type="transmembrane region" description="Helical" evidence="23">
    <location>
        <begin position="1334"/>
        <end position="1358"/>
    </location>
</feature>
<gene>
    <name evidence="25" type="primary">CACNA1B</name>
</gene>
<feature type="transmembrane region" description="Helical" evidence="23">
    <location>
        <begin position="945"/>
        <end position="963"/>
    </location>
</feature>
<feature type="compositionally biased region" description="Basic residues" evidence="22">
    <location>
        <begin position="1840"/>
        <end position="1854"/>
    </location>
</feature>
<feature type="transmembrane region" description="Helical" evidence="23">
    <location>
        <begin position="588"/>
        <end position="610"/>
    </location>
</feature>
<name>A0A2I2ZU11_GORGO</name>
<dbReference type="FunFam" id="1.20.120.350:FF:000001">
    <property type="entry name" value="Voltage-dependent L-type calcium channel subunit alpha"/>
    <property type="match status" value="1"/>
</dbReference>
<keyword evidence="12 23" id="KW-1133">Transmembrane helix</keyword>
<evidence type="ECO:0000256" key="6">
    <source>
        <dbReference type="ARBA" id="ARBA00022673"/>
    </source>
</evidence>
<feature type="transmembrane region" description="Helical" evidence="23">
    <location>
        <begin position="1015"/>
        <end position="1033"/>
    </location>
</feature>
<keyword evidence="15" id="KW-1015">Disulfide bond</keyword>
<feature type="transmembrane region" description="Helical" evidence="23">
    <location>
        <begin position="124"/>
        <end position="146"/>
    </location>
</feature>
<feature type="region of interest" description="Disordered" evidence="22">
    <location>
        <begin position="1773"/>
        <end position="1973"/>
    </location>
</feature>
<evidence type="ECO:0000313" key="25">
    <source>
        <dbReference type="Ensembl" id="ENSGGOP00000050745.1"/>
    </source>
</evidence>
<dbReference type="EMBL" id="CABD030067545">
    <property type="status" value="NOT_ANNOTATED_CDS"/>
    <property type="molecule type" value="Genomic_DNA"/>
</dbReference>
<feature type="transmembrane region" description="Helical" evidence="23">
    <location>
        <begin position="1379"/>
        <end position="1408"/>
    </location>
</feature>
<dbReference type="FunFam" id="1.10.287.70:FF:000025">
    <property type="entry name" value="Voltage-dependent R-type calcium channel subunit alpha"/>
    <property type="match status" value="1"/>
</dbReference>
<evidence type="ECO:0000256" key="8">
    <source>
        <dbReference type="ARBA" id="ARBA00022723"/>
    </source>
</evidence>
<keyword evidence="7 23" id="KW-0812">Transmembrane</keyword>
<evidence type="ECO:0000256" key="23">
    <source>
        <dbReference type="SAM" id="Phobius"/>
    </source>
</evidence>
<dbReference type="EMBL" id="CABD030067539">
    <property type="status" value="NOT_ANNOTATED_CDS"/>
    <property type="molecule type" value="Genomic_DNA"/>
</dbReference>
<dbReference type="PANTHER" id="PTHR45628:SF6">
    <property type="entry name" value="VOLTAGE-DEPENDENT N-TYPE CALCIUM CHANNEL SUBUNIT ALPHA-1B"/>
    <property type="match status" value="1"/>
</dbReference>
<protein>
    <recommendedName>
        <fullName evidence="21">Voltage-dependent N-type calcium channel subunit alpha</fullName>
    </recommendedName>
</protein>
<feature type="compositionally biased region" description="Polar residues" evidence="22">
    <location>
        <begin position="1708"/>
        <end position="1723"/>
    </location>
</feature>
<dbReference type="Gene3D" id="1.10.287.70">
    <property type="match status" value="4"/>
</dbReference>
<dbReference type="FunFam" id="1.10.238.10:FF:000063">
    <property type="entry name" value="Voltage-dependent N-type calcium channel subunit alpha"/>
    <property type="match status" value="1"/>
</dbReference>
<dbReference type="GO" id="GO:0046872">
    <property type="term" value="F:metal ion binding"/>
    <property type="evidence" value="ECO:0007669"/>
    <property type="project" value="UniProtKB-KW"/>
</dbReference>
<feature type="transmembrane region" description="Helical" evidence="23">
    <location>
        <begin position="385"/>
        <end position="405"/>
    </location>
</feature>
<reference evidence="26" key="1">
    <citation type="submission" date="2011-05" db="EMBL/GenBank/DDBJ databases">
        <title>Insights into the evolution of the great apes provided by the gorilla genome.</title>
        <authorList>
            <person name="Scally A."/>
        </authorList>
    </citation>
    <scope>NUCLEOTIDE SEQUENCE [LARGE SCALE GENOMIC DNA]</scope>
</reference>
<dbReference type="EMBL" id="CABD030067540">
    <property type="status" value="NOT_ANNOTATED_CDS"/>
    <property type="molecule type" value="Genomic_DNA"/>
</dbReference>
<dbReference type="InterPro" id="IPR050599">
    <property type="entry name" value="VDCC_alpha-1_subunit"/>
</dbReference>
<dbReference type="FunFam" id="1.20.120.350:FF:000013">
    <property type="entry name" value="Voltage-dependent N-type calcium channel subunit alpha"/>
    <property type="match status" value="1"/>
</dbReference>